<organism evidence="1 2">
    <name type="scientific">Nocardia puris</name>
    <dbReference type="NCBI Taxonomy" id="208602"/>
    <lineage>
        <taxon>Bacteria</taxon>
        <taxon>Bacillati</taxon>
        <taxon>Actinomycetota</taxon>
        <taxon>Actinomycetes</taxon>
        <taxon>Mycobacteriales</taxon>
        <taxon>Nocardiaceae</taxon>
        <taxon>Nocardia</taxon>
    </lineage>
</organism>
<reference evidence="1 2" key="1">
    <citation type="submission" date="2018-06" db="EMBL/GenBank/DDBJ databases">
        <title>Genomic Encyclopedia of Type Strains, Phase IV (KMG-IV): sequencing the most valuable type-strain genomes for metagenomic binning, comparative biology and taxonomic classification.</title>
        <authorList>
            <person name="Goeker M."/>
        </authorList>
    </citation>
    <scope>NUCLEOTIDE SEQUENCE [LARGE SCALE GENOMIC DNA]</scope>
    <source>
        <strain evidence="1 2">DSM 44599</strain>
    </source>
</reference>
<name>A0A366DR69_9NOCA</name>
<comment type="caution">
    <text evidence="1">The sequence shown here is derived from an EMBL/GenBank/DDBJ whole genome shotgun (WGS) entry which is preliminary data.</text>
</comment>
<gene>
    <name evidence="1" type="ORF">DFR74_104483</name>
</gene>
<proteinExistence type="predicted"/>
<sequence>MAKLGHQSAEILITVKTYPSPSVRYEETVCVAGVRLDGDKPEWIRLYPVRFRGIDTDYRFDKYARVSVDVQRHGGRDPRLESFRPDQYSLKVLGSVPSGGAWTARRNLMGDLIGDTTTCELISTNANWKDGHPAPRSLGLIEPRIDQIYVSDGKPWDADQLEKIRRAGEDTLLGPGLPPLEPMPYEVRYRYRCAATTCSGHTQKVLDWELGEAGRQWKRAYGDAEAKLKIEQKWGDEMCDPSRDLHFYLGNQARRHHTFSILGTWYALPAPMTLF</sequence>
<protein>
    <submittedName>
        <fullName evidence="1">Uncharacterized protein</fullName>
    </submittedName>
</protein>
<dbReference type="AlphaFoldDB" id="A0A366DR69"/>
<accession>A0A366DR69</accession>
<dbReference type="STRING" id="1210090.GCA_001613185_03439"/>
<evidence type="ECO:0000313" key="2">
    <source>
        <dbReference type="Proteomes" id="UP000252586"/>
    </source>
</evidence>
<dbReference type="EMBL" id="QNRE01000004">
    <property type="protein sequence ID" value="RBO91774.1"/>
    <property type="molecule type" value="Genomic_DNA"/>
</dbReference>
<dbReference type="Proteomes" id="UP000252586">
    <property type="component" value="Unassembled WGS sequence"/>
</dbReference>
<keyword evidence="2" id="KW-1185">Reference proteome</keyword>
<evidence type="ECO:0000313" key="1">
    <source>
        <dbReference type="EMBL" id="RBO91774.1"/>
    </source>
</evidence>
<dbReference type="OrthoDB" id="7595944at2"/>
<dbReference type="RefSeq" id="WP_067509819.1">
    <property type="nucleotide sequence ID" value="NZ_CP107943.1"/>
</dbReference>